<evidence type="ECO:0000256" key="3">
    <source>
        <dbReference type="ARBA" id="ARBA00022443"/>
    </source>
</evidence>
<keyword evidence="9" id="KW-0539">Nucleus</keyword>
<gene>
    <name evidence="16" type="primary">TP53BP2</name>
</gene>
<evidence type="ECO:0000256" key="7">
    <source>
        <dbReference type="ARBA" id="ARBA00022737"/>
    </source>
</evidence>
<evidence type="ECO:0000256" key="4">
    <source>
        <dbReference type="ARBA" id="ARBA00022490"/>
    </source>
</evidence>
<evidence type="ECO:0000256" key="2">
    <source>
        <dbReference type="ARBA" id="ARBA00004496"/>
    </source>
</evidence>
<feature type="region of interest" description="Disordered" evidence="14">
    <location>
        <begin position="381"/>
        <end position="604"/>
    </location>
</feature>
<feature type="repeat" description="ANK" evidence="11">
    <location>
        <begin position="963"/>
        <end position="995"/>
    </location>
</feature>
<dbReference type="InterPro" id="IPR036028">
    <property type="entry name" value="SH3-like_dom_sf"/>
</dbReference>
<feature type="region of interest" description="Disordered" evidence="14">
    <location>
        <begin position="795"/>
        <end position="854"/>
    </location>
</feature>
<protein>
    <submittedName>
        <fullName evidence="16">Tumor protein p53 binding protein 2</fullName>
    </submittedName>
</protein>
<feature type="domain" description="SH3" evidence="15">
    <location>
        <begin position="1062"/>
        <end position="1124"/>
    </location>
</feature>
<feature type="compositionally biased region" description="Pro residues" evidence="14">
    <location>
        <begin position="872"/>
        <end position="881"/>
    </location>
</feature>
<evidence type="ECO:0000256" key="1">
    <source>
        <dbReference type="ARBA" id="ARBA00004123"/>
    </source>
</evidence>
<dbReference type="SMART" id="SM00248">
    <property type="entry name" value="ANK"/>
    <property type="match status" value="2"/>
</dbReference>
<dbReference type="SUPFAM" id="SSF48403">
    <property type="entry name" value="Ankyrin repeat"/>
    <property type="match status" value="1"/>
</dbReference>
<dbReference type="PANTHER" id="PTHR24131:SF8">
    <property type="entry name" value="APOPTOSIS-STIMULATING OF P53 PROTEIN 2"/>
    <property type="match status" value="1"/>
</dbReference>
<reference evidence="16" key="1">
    <citation type="submission" date="2025-08" db="UniProtKB">
        <authorList>
            <consortium name="Ensembl"/>
        </authorList>
    </citation>
    <scope>IDENTIFICATION</scope>
</reference>
<comment type="subcellular location">
    <subcellularLocation>
        <location evidence="2">Cytoplasm</location>
    </subcellularLocation>
    <subcellularLocation>
        <location evidence="1">Nucleus</location>
    </subcellularLocation>
</comment>
<feature type="compositionally biased region" description="Polar residues" evidence="14">
    <location>
        <begin position="426"/>
        <end position="436"/>
    </location>
</feature>
<dbReference type="GO" id="GO:0072332">
    <property type="term" value="P:intrinsic apoptotic signaling pathway by p53 class mediator"/>
    <property type="evidence" value="ECO:0007669"/>
    <property type="project" value="Ensembl"/>
</dbReference>
<dbReference type="SUPFAM" id="SSF50044">
    <property type="entry name" value="SH3-domain"/>
    <property type="match status" value="1"/>
</dbReference>
<organism evidence="16 17">
    <name type="scientific">Canis lupus dingo</name>
    <name type="common">dingo</name>
    <dbReference type="NCBI Taxonomy" id="286419"/>
    <lineage>
        <taxon>Eukaryota</taxon>
        <taxon>Metazoa</taxon>
        <taxon>Chordata</taxon>
        <taxon>Craniata</taxon>
        <taxon>Vertebrata</taxon>
        <taxon>Euteleostomi</taxon>
        <taxon>Mammalia</taxon>
        <taxon>Eutheria</taxon>
        <taxon>Laurasiatheria</taxon>
        <taxon>Carnivora</taxon>
        <taxon>Caniformia</taxon>
        <taxon>Canidae</taxon>
        <taxon>Canis</taxon>
    </lineage>
</organism>
<dbReference type="PANTHER" id="PTHR24131">
    <property type="entry name" value="APOPTOSIS-STIMULATING OF P53 PROTEIN"/>
    <property type="match status" value="1"/>
</dbReference>
<feature type="compositionally biased region" description="Basic and acidic residues" evidence="14">
    <location>
        <begin position="451"/>
        <end position="460"/>
    </location>
</feature>
<dbReference type="InterPro" id="IPR029071">
    <property type="entry name" value="Ubiquitin-like_domsf"/>
</dbReference>
<dbReference type="Ensembl" id="ENSCAFT00020005223.1">
    <property type="protein sequence ID" value="ENSCAFP00020004515.1"/>
    <property type="gene ID" value="ENSCAFG00020003710.1"/>
</dbReference>
<dbReference type="GO" id="GO:0005829">
    <property type="term" value="C:cytosol"/>
    <property type="evidence" value="ECO:0007669"/>
    <property type="project" value="Ensembl"/>
</dbReference>
<dbReference type="SMART" id="SM00326">
    <property type="entry name" value="SH3"/>
    <property type="match status" value="1"/>
</dbReference>
<dbReference type="GO" id="GO:0002039">
    <property type="term" value="F:p53 binding"/>
    <property type="evidence" value="ECO:0007669"/>
    <property type="project" value="Ensembl"/>
</dbReference>
<dbReference type="GO" id="GO:0051059">
    <property type="term" value="F:NF-kappaB binding"/>
    <property type="evidence" value="ECO:0007669"/>
    <property type="project" value="Ensembl"/>
</dbReference>
<keyword evidence="17" id="KW-1185">Reference proteome</keyword>
<dbReference type="FunFam" id="3.10.20.90:FF:000030">
    <property type="entry name" value="Apoptosis-stimulating of p53 protein 2 isoform 1"/>
    <property type="match status" value="1"/>
</dbReference>
<keyword evidence="13" id="KW-0175">Coiled coil</keyword>
<dbReference type="AlphaFoldDB" id="A0A8C0JQD4"/>
<dbReference type="Pfam" id="PF12796">
    <property type="entry name" value="Ank_2"/>
    <property type="match status" value="1"/>
</dbReference>
<feature type="compositionally biased region" description="Polar residues" evidence="14">
    <location>
        <begin position="327"/>
        <end position="337"/>
    </location>
</feature>
<proteinExistence type="inferred from homology"/>
<evidence type="ECO:0000256" key="5">
    <source>
        <dbReference type="ARBA" id="ARBA00022553"/>
    </source>
</evidence>
<evidence type="ECO:0000259" key="15">
    <source>
        <dbReference type="PROSITE" id="PS50002"/>
    </source>
</evidence>
<keyword evidence="3 12" id="KW-0728">SH3 domain</keyword>
<dbReference type="InterPro" id="IPR036770">
    <property type="entry name" value="Ankyrin_rpt-contain_sf"/>
</dbReference>
<keyword evidence="7" id="KW-0677">Repeat</keyword>
<dbReference type="Gene3D" id="1.25.40.20">
    <property type="entry name" value="Ankyrin repeat-containing domain"/>
    <property type="match status" value="1"/>
</dbReference>
<dbReference type="GO" id="GO:0030054">
    <property type="term" value="C:cell junction"/>
    <property type="evidence" value="ECO:0007669"/>
    <property type="project" value="Ensembl"/>
</dbReference>
<feature type="compositionally biased region" description="Polar residues" evidence="14">
    <location>
        <begin position="521"/>
        <end position="540"/>
    </location>
</feature>
<accession>A0A8C0JQD4</accession>
<evidence type="ECO:0000256" key="13">
    <source>
        <dbReference type="SAM" id="Coils"/>
    </source>
</evidence>
<evidence type="ECO:0000256" key="8">
    <source>
        <dbReference type="ARBA" id="ARBA00023043"/>
    </source>
</evidence>
<feature type="repeat" description="ANK" evidence="11">
    <location>
        <begin position="996"/>
        <end position="1028"/>
    </location>
</feature>
<dbReference type="SUPFAM" id="SSF54236">
    <property type="entry name" value="Ubiquitin-like"/>
    <property type="match status" value="1"/>
</dbReference>
<dbReference type="InterPro" id="IPR048942">
    <property type="entry name" value="ASPP2-like_RA"/>
</dbReference>
<dbReference type="InterPro" id="IPR047163">
    <property type="entry name" value="ASPP1/2"/>
</dbReference>
<dbReference type="GO" id="GO:1900119">
    <property type="term" value="P:positive regulation of execution phase of apoptosis"/>
    <property type="evidence" value="ECO:0007669"/>
    <property type="project" value="Ensembl"/>
</dbReference>
<dbReference type="FunFam" id="1.25.40.20:FF:000008">
    <property type="entry name" value="Apoptosis-stimulating of p53 protein 2 isoform 1"/>
    <property type="match status" value="1"/>
</dbReference>
<feature type="coiled-coil region" evidence="13">
    <location>
        <begin position="134"/>
        <end position="300"/>
    </location>
</feature>
<keyword evidence="4" id="KW-0963">Cytoplasm</keyword>
<reference evidence="16" key="2">
    <citation type="submission" date="2025-09" db="UniProtKB">
        <authorList>
            <consortium name="Ensembl"/>
        </authorList>
    </citation>
    <scope>IDENTIFICATION</scope>
</reference>
<evidence type="ECO:0000256" key="9">
    <source>
        <dbReference type="ARBA" id="ARBA00023242"/>
    </source>
</evidence>
<dbReference type="Proteomes" id="UP000694391">
    <property type="component" value="Unplaced"/>
</dbReference>
<dbReference type="Pfam" id="PF00018">
    <property type="entry name" value="SH3_1"/>
    <property type="match status" value="1"/>
</dbReference>
<dbReference type="InterPro" id="IPR047166">
    <property type="entry name" value="ASPP2_RA"/>
</dbReference>
<dbReference type="InterPro" id="IPR001452">
    <property type="entry name" value="SH3_domain"/>
</dbReference>
<feature type="region of interest" description="Disordered" evidence="14">
    <location>
        <begin position="88"/>
        <end position="126"/>
    </location>
</feature>
<dbReference type="GO" id="GO:0042803">
    <property type="term" value="F:protein homodimerization activity"/>
    <property type="evidence" value="ECO:0007669"/>
    <property type="project" value="Ensembl"/>
</dbReference>
<feature type="region of interest" description="Disordered" evidence="14">
    <location>
        <begin position="326"/>
        <end position="347"/>
    </location>
</feature>
<comment type="similarity">
    <text evidence="10">Belongs to the ASPP family.</text>
</comment>
<evidence type="ECO:0000313" key="16">
    <source>
        <dbReference type="Ensembl" id="ENSCAFP00020004515.1"/>
    </source>
</evidence>
<dbReference type="Gene3D" id="3.10.20.90">
    <property type="entry name" value="Phosphatidylinositol 3-kinase Catalytic Subunit, Chain A, domain 1"/>
    <property type="match status" value="1"/>
</dbReference>
<keyword evidence="6" id="KW-0053">Apoptosis</keyword>
<dbReference type="PROSITE" id="PS50297">
    <property type="entry name" value="ANK_REP_REGION"/>
    <property type="match status" value="2"/>
</dbReference>
<dbReference type="InterPro" id="IPR002110">
    <property type="entry name" value="Ankyrin_rpt"/>
</dbReference>
<dbReference type="GO" id="GO:0005634">
    <property type="term" value="C:nucleus"/>
    <property type="evidence" value="ECO:0007669"/>
    <property type="project" value="UniProtKB-SubCell"/>
</dbReference>
<evidence type="ECO:0000256" key="6">
    <source>
        <dbReference type="ARBA" id="ARBA00022703"/>
    </source>
</evidence>
<dbReference type="CDD" id="cd17225">
    <property type="entry name" value="RA_ASPP2"/>
    <property type="match status" value="1"/>
</dbReference>
<name>A0A8C0JQD4_CANLU</name>
<feature type="compositionally biased region" description="Polar residues" evidence="14">
    <location>
        <begin position="665"/>
        <end position="676"/>
    </location>
</feature>
<keyword evidence="8 11" id="KW-0040">ANK repeat</keyword>
<evidence type="ECO:0000256" key="11">
    <source>
        <dbReference type="PROSITE-ProRule" id="PRU00023"/>
    </source>
</evidence>
<keyword evidence="5" id="KW-0597">Phosphoprotein</keyword>
<dbReference type="Pfam" id="PF21801">
    <property type="entry name" value="ASPP2-like_RA"/>
    <property type="match status" value="1"/>
</dbReference>
<dbReference type="GeneTree" id="ENSGT00940000153463"/>
<sequence length="1142" mass="126376">MRFGSKMMPMFLTVYLSDSEQHFTEVPVTPETMCRDVVDLCKEPGESECHLAEVWCGSERPVADNERMFDVLQRFGSQRNEVRFFLRHERPPGRDTVSGSRSQDPSVKRNGVKVPGEHRRKENGVNSPRMDLTLAELQEMASRQQQQIEAQQQMLATKEQRLKFLKQQDQRQQQEVAEQEKLKKLKEMAEKQEAKLKKVRALKGHVEQKRLSNGRLVEEIEHMNSVFQQKQRELVLAVSKVEELTRQLEMLRSGRMDGRHDSRSAAAELDRLYKELQLRNKLNQEQNAKLQQQRECLNKRNSEVAVMDKRVNELRDRLWKKKAALQQKESLPVSSDGNLPPQGLPAPSRVAAVGPYIQSSTMPRVPSRPELLVKPALPDSSLAMQAPDGPLKVHTLPNMRSGATSQTKGSKIHPLGPDWSPPSADISLNQASTPVPASSGGIPDQADDGEVPLREKEKKVRPFSMFDTVDQSAVPSPLGALRKNQSSEDILRDAQAANKNVTKVPPPVPSKPKQINLPYFGQTNQSASDTKPDGNLQQLSAAVASVGNKPKTGQQQRLMGSPGPPSAGQGQVLSPAGKQESPPAAAVRPFTPQPSKDTALPPFRKPQTVAASSIYSMYTQHQAPGKNFQQAVQSALTKTHSRGPHFSTVYGKPVIAAAQNQQQHPENVYSGPQGQLGSPEPDMEPASSVQEGHENERIPRPLSPTKLLPFLSNPYRNQSDADLEALRKKLSNAPRPLKKRSSITEPEGPNGPNIQKLLYQRTTIAAMETISVPSYPSKPTSVAADSESPVEIQNPYLHVEPEKEAVSLVPEPVSPEEVESASSENTDMPAPSPGLDYVPEGVPDNSPNFQNSVEEPNAEAPHLLEVYLEEYPPYPPPPYPSGEPEGPGEDSGSMRPPEITGQVSLPPGKRTNLRKTGSERIAHGMRVKFNPLALLLDSSLEGEFDLVQRIIYEVDDPSLPNDEGITALHNAVCAGHTEIVKFLVQFGVNVNAADSDGWTPLHCAASCNNVQVCKFLVESGAAVFATTYSDMQTAADKCEEMEEGYTQCSQFLYGVQEKMGIMNKGVLYALWDYEPQNGDELPMREGDCMTVIRREDEDETEWWWARLHDKEGYVPRNLLGVSYQTWTALLCAPGLCRNAMCS</sequence>
<evidence type="ECO:0000256" key="10">
    <source>
        <dbReference type="ARBA" id="ARBA00061212"/>
    </source>
</evidence>
<dbReference type="PROSITE" id="PS50088">
    <property type="entry name" value="ANK_REPEAT"/>
    <property type="match status" value="2"/>
</dbReference>
<evidence type="ECO:0000256" key="12">
    <source>
        <dbReference type="PROSITE-ProRule" id="PRU00192"/>
    </source>
</evidence>
<feature type="region of interest" description="Disordered" evidence="14">
    <location>
        <begin position="869"/>
        <end position="914"/>
    </location>
</feature>
<evidence type="ECO:0000256" key="14">
    <source>
        <dbReference type="SAM" id="MobiDB-lite"/>
    </source>
</evidence>
<evidence type="ECO:0000313" key="17">
    <source>
        <dbReference type="Proteomes" id="UP000694391"/>
    </source>
</evidence>
<dbReference type="GO" id="GO:0048471">
    <property type="term" value="C:perinuclear region of cytoplasm"/>
    <property type="evidence" value="ECO:0007669"/>
    <property type="project" value="Ensembl"/>
</dbReference>
<feature type="compositionally biased region" description="Polar residues" evidence="14">
    <location>
        <begin position="845"/>
        <end position="854"/>
    </location>
</feature>
<dbReference type="PROSITE" id="PS50002">
    <property type="entry name" value="SH3"/>
    <property type="match status" value="1"/>
</dbReference>
<feature type="region of interest" description="Disordered" evidence="14">
    <location>
        <begin position="665"/>
        <end position="754"/>
    </location>
</feature>